<name>A0A4R6H9G1_9BACT</name>
<proteinExistence type="predicted"/>
<evidence type="ECO:0000256" key="1">
    <source>
        <dbReference type="SAM" id="MobiDB-lite"/>
    </source>
</evidence>
<comment type="caution">
    <text evidence="2">The sequence shown here is derived from an EMBL/GenBank/DDBJ whole genome shotgun (WGS) entry which is preliminary data.</text>
</comment>
<sequence>MRSLRKRIENMNLYLSSKSYSGKGKSTIKGTDRPMSSGKMTNTLDRTKSTRTSDKLRTSI</sequence>
<gene>
    <name evidence="2" type="ORF">DET52_10182</name>
</gene>
<evidence type="ECO:0000313" key="3">
    <source>
        <dbReference type="Proteomes" id="UP000294848"/>
    </source>
</evidence>
<protein>
    <submittedName>
        <fullName evidence="2">Uncharacterized protein</fullName>
    </submittedName>
</protein>
<dbReference type="AlphaFoldDB" id="A0A4R6H9G1"/>
<accession>A0A4R6H9G1</accession>
<feature type="region of interest" description="Disordered" evidence="1">
    <location>
        <begin position="17"/>
        <end position="60"/>
    </location>
</feature>
<dbReference type="Proteomes" id="UP000294848">
    <property type="component" value="Unassembled WGS sequence"/>
</dbReference>
<feature type="compositionally biased region" description="Basic and acidic residues" evidence="1">
    <location>
        <begin position="45"/>
        <end position="60"/>
    </location>
</feature>
<dbReference type="EMBL" id="SNWI01000001">
    <property type="protein sequence ID" value="TDO04734.1"/>
    <property type="molecule type" value="Genomic_DNA"/>
</dbReference>
<organism evidence="2 3">
    <name type="scientific">Sunxiuqinia elliptica</name>
    <dbReference type="NCBI Taxonomy" id="655355"/>
    <lineage>
        <taxon>Bacteria</taxon>
        <taxon>Pseudomonadati</taxon>
        <taxon>Bacteroidota</taxon>
        <taxon>Bacteroidia</taxon>
        <taxon>Marinilabiliales</taxon>
        <taxon>Prolixibacteraceae</taxon>
        <taxon>Sunxiuqinia</taxon>
    </lineage>
</organism>
<evidence type="ECO:0000313" key="2">
    <source>
        <dbReference type="EMBL" id="TDO04734.1"/>
    </source>
</evidence>
<reference evidence="2 3" key="1">
    <citation type="submission" date="2019-03" db="EMBL/GenBank/DDBJ databases">
        <title>Freshwater and sediment microbial communities from various areas in North America, analyzing microbe dynamics in response to fracking.</title>
        <authorList>
            <person name="Lamendella R."/>
        </authorList>
    </citation>
    <scope>NUCLEOTIDE SEQUENCE [LARGE SCALE GENOMIC DNA]</scope>
    <source>
        <strain evidence="2 3">114D</strain>
    </source>
</reference>
<dbReference type="RefSeq" id="WP_133462902.1">
    <property type="nucleotide sequence ID" value="NZ_SNWI01000001.1"/>
</dbReference>